<accession>A0A915YWQ1</accession>
<dbReference type="OrthoDB" id="2319407at2759"/>
<dbReference type="Proteomes" id="UP000684084">
    <property type="component" value="Unassembled WGS sequence"/>
</dbReference>
<proteinExistence type="predicted"/>
<dbReference type="AlphaFoldDB" id="A0A915YWQ1"/>
<evidence type="ECO:0000313" key="1">
    <source>
        <dbReference type="EMBL" id="CAB5348795.1"/>
    </source>
</evidence>
<sequence>MGKCELRRFSSLAILTCWNKAVLLVFLDANLGDSLNSLWIWDSELPILFGNRNECPSLVEMEDLSIRHMEFWGEIRQYFLISLKNVDFG</sequence>
<evidence type="ECO:0000313" key="2">
    <source>
        <dbReference type="Proteomes" id="UP000684084"/>
    </source>
</evidence>
<name>A0A915YWQ1_9GLOM</name>
<protein>
    <submittedName>
        <fullName evidence="1">Uncharacterized protein</fullName>
    </submittedName>
</protein>
<comment type="caution">
    <text evidence="1">The sequence shown here is derived from an EMBL/GenBank/DDBJ whole genome shotgun (WGS) entry which is preliminary data.</text>
</comment>
<organism evidence="1 2">
    <name type="scientific">Rhizophagus irregularis</name>
    <dbReference type="NCBI Taxonomy" id="588596"/>
    <lineage>
        <taxon>Eukaryota</taxon>
        <taxon>Fungi</taxon>
        <taxon>Fungi incertae sedis</taxon>
        <taxon>Mucoromycota</taxon>
        <taxon>Glomeromycotina</taxon>
        <taxon>Glomeromycetes</taxon>
        <taxon>Glomerales</taxon>
        <taxon>Glomeraceae</taxon>
        <taxon>Rhizophagus</taxon>
    </lineage>
</organism>
<reference evidence="1" key="1">
    <citation type="submission" date="2020-05" db="EMBL/GenBank/DDBJ databases">
        <authorList>
            <person name="Rincon C."/>
            <person name="Sanders R I."/>
            <person name="Robbins C."/>
            <person name="Chaturvedi A."/>
        </authorList>
    </citation>
    <scope>NUCLEOTIDE SEQUENCE</scope>
    <source>
        <strain evidence="1">CHB12</strain>
    </source>
</reference>
<gene>
    <name evidence="1" type="ORF">CHRIB12_LOCUS4549</name>
</gene>
<dbReference type="EMBL" id="CAGKOT010000007">
    <property type="protein sequence ID" value="CAB5348795.1"/>
    <property type="molecule type" value="Genomic_DNA"/>
</dbReference>